<dbReference type="SUPFAM" id="SSF46689">
    <property type="entry name" value="Homeodomain-like"/>
    <property type="match status" value="1"/>
</dbReference>
<evidence type="ECO:0008006" key="4">
    <source>
        <dbReference type="Google" id="ProtNLM"/>
    </source>
</evidence>
<evidence type="ECO:0000256" key="1">
    <source>
        <dbReference type="SAM" id="MobiDB-lite"/>
    </source>
</evidence>
<dbReference type="HOGENOM" id="CLU_2568101_0_0_4"/>
<evidence type="ECO:0000313" key="2">
    <source>
        <dbReference type="EMBL" id="AEI81717.1"/>
    </source>
</evidence>
<dbReference type="Proteomes" id="UP000006798">
    <property type="component" value="Plasmid pBB1"/>
</dbReference>
<geneLocation type="plasmid" evidence="2 3">
    <name>pBB1</name>
</geneLocation>
<organism evidence="2 3">
    <name type="scientific">Cupriavidus necator (strain ATCC 43291 / DSM 13513 / CCUG 52238 / LMG 8453 / N-1)</name>
    <name type="common">Ralstonia eutropha</name>
    <dbReference type="NCBI Taxonomy" id="1042878"/>
    <lineage>
        <taxon>Bacteria</taxon>
        <taxon>Pseudomonadati</taxon>
        <taxon>Pseudomonadota</taxon>
        <taxon>Betaproteobacteria</taxon>
        <taxon>Burkholderiales</taxon>
        <taxon>Burkholderiaceae</taxon>
        <taxon>Cupriavidus</taxon>
    </lineage>
</organism>
<evidence type="ECO:0000313" key="3">
    <source>
        <dbReference type="Proteomes" id="UP000006798"/>
    </source>
</evidence>
<proteinExistence type="predicted"/>
<gene>
    <name evidence="2" type="ordered locus">CNE_BB1p02930</name>
</gene>
<feature type="region of interest" description="Disordered" evidence="1">
    <location>
        <begin position="1"/>
        <end position="43"/>
    </location>
</feature>
<name>F8GWE2_CUPNN</name>
<keyword evidence="2" id="KW-0614">Plasmid</keyword>
<sequence>MRVAAPRIWPGSSNRRPRRSVAQAERDAGLRQDGLTTAERQELTRLRRENRQLKMEREILAKAAAWFARETDRLPDKGTNS</sequence>
<dbReference type="AlphaFoldDB" id="F8GWE2"/>
<protein>
    <recommendedName>
        <fullName evidence="4">Transposase</fullName>
    </recommendedName>
</protein>
<dbReference type="InterPro" id="IPR009057">
    <property type="entry name" value="Homeodomain-like_sf"/>
</dbReference>
<dbReference type="EMBL" id="CP002879">
    <property type="protein sequence ID" value="AEI81717.1"/>
    <property type="molecule type" value="Genomic_DNA"/>
</dbReference>
<dbReference type="KEGG" id="cnc:CNE_BB1p02930"/>
<reference evidence="2 3" key="1">
    <citation type="journal article" date="2011" name="J. Bacteriol.">
        <title>Complete genome sequence of the type strain Cupriavidus necator N-1.</title>
        <authorList>
            <person name="Poehlein A."/>
            <person name="Kusian B."/>
            <person name="Friedrich B."/>
            <person name="Daniel R."/>
            <person name="Bowien B."/>
        </authorList>
    </citation>
    <scope>NUCLEOTIDE SEQUENCE [LARGE SCALE GENOMIC DNA]</scope>
    <source>
        <strain evidence="3">ATCC 43291 / DSM 13513 / CCUG 52238 / LMG 8453 / N-1</strain>
        <plasmid evidence="2 3">pBB1</plasmid>
    </source>
</reference>
<accession>F8GWE2</accession>